<sequence>MLMKQACFGKECQSEHFCSVKRNKHQDLKLQTLLLGGKASGDFKLKPLLVYHSKNPRAMKGISKSTLLVIWKSNKESRMSMKFFSRIGSLNISARLLNVIEKLKNLNKEHYY</sequence>
<dbReference type="InterPro" id="IPR004875">
    <property type="entry name" value="DDE_SF_endonuclease_dom"/>
</dbReference>
<dbReference type="EMBL" id="BMAV01008644">
    <property type="protein sequence ID" value="GFY52348.1"/>
    <property type="molecule type" value="Genomic_DNA"/>
</dbReference>
<evidence type="ECO:0000259" key="1">
    <source>
        <dbReference type="Pfam" id="PF03184"/>
    </source>
</evidence>
<dbReference type="Proteomes" id="UP000886998">
    <property type="component" value="Unassembled WGS sequence"/>
</dbReference>
<accession>A0A8X6XFF5</accession>
<organism evidence="2 3">
    <name type="scientific">Trichonephila inaurata madagascariensis</name>
    <dbReference type="NCBI Taxonomy" id="2747483"/>
    <lineage>
        <taxon>Eukaryota</taxon>
        <taxon>Metazoa</taxon>
        <taxon>Ecdysozoa</taxon>
        <taxon>Arthropoda</taxon>
        <taxon>Chelicerata</taxon>
        <taxon>Arachnida</taxon>
        <taxon>Araneae</taxon>
        <taxon>Araneomorphae</taxon>
        <taxon>Entelegynae</taxon>
        <taxon>Araneoidea</taxon>
        <taxon>Nephilidae</taxon>
        <taxon>Trichonephila</taxon>
        <taxon>Trichonephila inaurata</taxon>
    </lineage>
</organism>
<evidence type="ECO:0000313" key="2">
    <source>
        <dbReference type="EMBL" id="GFY52348.1"/>
    </source>
</evidence>
<reference evidence="2" key="1">
    <citation type="submission" date="2020-08" db="EMBL/GenBank/DDBJ databases">
        <title>Multicomponent nature underlies the extraordinary mechanical properties of spider dragline silk.</title>
        <authorList>
            <person name="Kono N."/>
            <person name="Nakamura H."/>
            <person name="Mori M."/>
            <person name="Yoshida Y."/>
            <person name="Ohtoshi R."/>
            <person name="Malay A.D."/>
            <person name="Moran D.A.P."/>
            <person name="Tomita M."/>
            <person name="Numata K."/>
            <person name="Arakawa K."/>
        </authorList>
    </citation>
    <scope>NUCLEOTIDE SEQUENCE</scope>
</reference>
<feature type="domain" description="DDE-1" evidence="1">
    <location>
        <begin position="32"/>
        <end position="85"/>
    </location>
</feature>
<proteinExistence type="predicted"/>
<protein>
    <recommendedName>
        <fullName evidence="1">DDE-1 domain-containing protein</fullName>
    </recommendedName>
</protein>
<evidence type="ECO:0000313" key="3">
    <source>
        <dbReference type="Proteomes" id="UP000886998"/>
    </source>
</evidence>
<keyword evidence="3" id="KW-1185">Reference proteome</keyword>
<dbReference type="GO" id="GO:0003676">
    <property type="term" value="F:nucleic acid binding"/>
    <property type="evidence" value="ECO:0007669"/>
    <property type="project" value="InterPro"/>
</dbReference>
<gene>
    <name evidence="2" type="ORF">TNIN_286781</name>
</gene>
<dbReference type="Pfam" id="PF03184">
    <property type="entry name" value="DDE_1"/>
    <property type="match status" value="1"/>
</dbReference>
<name>A0A8X6XFF5_9ARAC</name>
<comment type="caution">
    <text evidence="2">The sequence shown here is derived from an EMBL/GenBank/DDBJ whole genome shotgun (WGS) entry which is preliminary data.</text>
</comment>
<dbReference type="AlphaFoldDB" id="A0A8X6XFF5"/>
<dbReference type="OrthoDB" id="125347at2759"/>